<gene>
    <name evidence="3" type="ORF">PSON_ATCC_30995.1.T1660107</name>
</gene>
<protein>
    <recommendedName>
        <fullName evidence="5">Tetratricopeptide repeat protein</fullName>
    </recommendedName>
</protein>
<proteinExistence type="predicted"/>
<keyword evidence="4" id="KW-1185">Reference proteome</keyword>
<feature type="repeat" description="TPR" evidence="2">
    <location>
        <begin position="513"/>
        <end position="546"/>
    </location>
</feature>
<feature type="repeat" description="TPR" evidence="2">
    <location>
        <begin position="253"/>
        <end position="286"/>
    </location>
</feature>
<evidence type="ECO:0008006" key="5">
    <source>
        <dbReference type="Google" id="ProtNLM"/>
    </source>
</evidence>
<dbReference type="PANTHER" id="PTHR12558">
    <property type="entry name" value="CELL DIVISION CYCLE 16,23,27"/>
    <property type="match status" value="1"/>
</dbReference>
<dbReference type="AlphaFoldDB" id="A0A8S1RGE7"/>
<evidence type="ECO:0000256" key="1">
    <source>
        <dbReference type="ARBA" id="ARBA00022803"/>
    </source>
</evidence>
<evidence type="ECO:0000313" key="4">
    <source>
        <dbReference type="Proteomes" id="UP000692954"/>
    </source>
</evidence>
<sequence length="768" mass="92600">MDYCLKVHHQNFQIIGICQLCKQDYISCKFCASELHVQHIDDFLLIDNMLLLLHQVINKIENVIQTLKSKKLLKNQQFFTFIQSKQNLLQDIRSQLINQTFKNNISTFQIFTKNIERNILNDILSYLITQYKIFDDINDVQNIKQIFIDQFQEVSKEYLILLMFDQCHLLNSIQKYKEALQMSQTLIKLTNKKYFLNLNIQEFNESNILKSNYYHQNLECLLGRNLYIIQEYKKSQAFYKKLCFKDQKQQILKECYIYLSLNLFQTEQYKEALDYLSMYSKIDPNNLLITYFEGYALERMNVSEIALEKYKQVALQTKELFYNLIYGKLFKQLGKNLLKSKSFQQAFEVFDKIITEMNQNKEIVQIYKLFMDMCQKELFQKYNKNLKKLIKYVISQIQLFLIIDGIIYFKVSYNSIMIGIILCQQNQFEEAYNYIIKIKDVEYIKDNLQSLQVIYLLKMNKISEAFQILSEMQKEDNYNALLQDTFLMIKENDKISIGALQYQKLIDINPKDSMALQFQGYCYYFDLKYDQAIECFDRAIALNAKLAYSYFYKEGQSLFRKIEFDQAIEYYQNAGKLSEEFKIQQIEFHKGNLYFFLFQFDKALEAHEKAYTIEISQVMKAIINWLRNKNEEAIQQAEKQKQNFQEISFMLSRLNKEQKNNYYANFYLNEFHKTTPEGTYNFKKKSYQNGQMFIKYMEKNSQIFEKQNDRQYEIMKYAAWFLDQNGYDICFQCLQWNFLQFFYQAINIEQNRKLNQKQLQHMSRYPII</sequence>
<name>A0A8S1RGE7_9CILI</name>
<evidence type="ECO:0000313" key="3">
    <source>
        <dbReference type="EMBL" id="CAD8126333.1"/>
    </source>
</evidence>
<keyword evidence="1 2" id="KW-0802">TPR repeat</keyword>
<dbReference type="InterPro" id="IPR019734">
    <property type="entry name" value="TPR_rpt"/>
</dbReference>
<evidence type="ECO:0000256" key="2">
    <source>
        <dbReference type="PROSITE-ProRule" id="PRU00339"/>
    </source>
</evidence>
<dbReference type="PANTHER" id="PTHR12558:SF13">
    <property type="entry name" value="CELL DIVISION CYCLE PROTEIN 27 HOMOLOG"/>
    <property type="match status" value="1"/>
</dbReference>
<organism evidence="3 4">
    <name type="scientific">Paramecium sonneborni</name>
    <dbReference type="NCBI Taxonomy" id="65129"/>
    <lineage>
        <taxon>Eukaryota</taxon>
        <taxon>Sar</taxon>
        <taxon>Alveolata</taxon>
        <taxon>Ciliophora</taxon>
        <taxon>Intramacronucleata</taxon>
        <taxon>Oligohymenophorea</taxon>
        <taxon>Peniculida</taxon>
        <taxon>Parameciidae</taxon>
        <taxon>Paramecium</taxon>
    </lineage>
</organism>
<dbReference type="SMART" id="SM00028">
    <property type="entry name" value="TPR"/>
    <property type="match status" value="5"/>
</dbReference>
<dbReference type="Proteomes" id="UP000692954">
    <property type="component" value="Unassembled WGS sequence"/>
</dbReference>
<dbReference type="EMBL" id="CAJJDN010000166">
    <property type="protein sequence ID" value="CAD8126333.1"/>
    <property type="molecule type" value="Genomic_DNA"/>
</dbReference>
<reference evidence="3" key="1">
    <citation type="submission" date="2021-01" db="EMBL/GenBank/DDBJ databases">
        <authorList>
            <consortium name="Genoscope - CEA"/>
            <person name="William W."/>
        </authorList>
    </citation>
    <scope>NUCLEOTIDE SEQUENCE</scope>
</reference>
<accession>A0A8S1RGE7</accession>
<comment type="caution">
    <text evidence="3">The sequence shown here is derived from an EMBL/GenBank/DDBJ whole genome shotgun (WGS) entry which is preliminary data.</text>
</comment>
<dbReference type="PROSITE" id="PS50005">
    <property type="entry name" value="TPR"/>
    <property type="match status" value="2"/>
</dbReference>
<dbReference type="OrthoDB" id="306001at2759"/>